<keyword evidence="7" id="KW-1185">Reference proteome</keyword>
<dbReference type="InterPro" id="IPR006140">
    <property type="entry name" value="D-isomer_DH_NAD-bd"/>
</dbReference>
<keyword evidence="2" id="KW-0520">NAD</keyword>
<evidence type="ECO:0000259" key="5">
    <source>
        <dbReference type="Pfam" id="PF02826"/>
    </source>
</evidence>
<proteinExistence type="inferred from homology"/>
<sequence>MTPGEPTMKHRILQIGPITAPADERLARDYDVTPLWKQSDRAAFLAEHGPAFEGIAIHVRDACGADILNAVPNVRVIANFGVGYDKIDVETARRLGMQVSNTPRVLDGCVADLAMGLAIDVARGISVTTRFVRAGGWKTGQRPLMTRVHGKNMGLLGFGGIGQAVARRAAGFDMVVRYHTRRPVAGSPHEHEPSLVELARWADFLVVACPGGPATRHLVDAEVLDALGPRGILVNIARGSVVDEAALVRALQEGRLGGAGLDVFENEPDVPQPLLDMDQVVALSHIAGFTRESRADMERLVCDNLDAYFRGGQVLTPV</sequence>
<dbReference type="PANTHER" id="PTHR10996:SF178">
    <property type="entry name" value="2-HYDROXYACID DEHYDROGENASE YGL185C-RELATED"/>
    <property type="match status" value="1"/>
</dbReference>
<organism evidence="6 7">
    <name type="scientific">Pigmentiphaga daeguensis</name>
    <dbReference type="NCBI Taxonomy" id="414049"/>
    <lineage>
        <taxon>Bacteria</taxon>
        <taxon>Pseudomonadati</taxon>
        <taxon>Pseudomonadota</taxon>
        <taxon>Betaproteobacteria</taxon>
        <taxon>Burkholderiales</taxon>
        <taxon>Alcaligenaceae</taxon>
        <taxon>Pigmentiphaga</taxon>
    </lineage>
</organism>
<comment type="caution">
    <text evidence="6">The sequence shown here is derived from an EMBL/GenBank/DDBJ whole genome shotgun (WGS) entry which is preliminary data.</text>
</comment>
<evidence type="ECO:0000313" key="7">
    <source>
        <dbReference type="Proteomes" id="UP001501706"/>
    </source>
</evidence>
<evidence type="ECO:0000256" key="1">
    <source>
        <dbReference type="ARBA" id="ARBA00023002"/>
    </source>
</evidence>
<evidence type="ECO:0000313" key="6">
    <source>
        <dbReference type="EMBL" id="GAA0508900.1"/>
    </source>
</evidence>
<accession>A0ABN1C0N3</accession>
<evidence type="ECO:0000259" key="4">
    <source>
        <dbReference type="Pfam" id="PF00389"/>
    </source>
</evidence>
<dbReference type="Gene3D" id="3.40.50.720">
    <property type="entry name" value="NAD(P)-binding Rossmann-like Domain"/>
    <property type="match status" value="2"/>
</dbReference>
<dbReference type="Pfam" id="PF00389">
    <property type="entry name" value="2-Hacid_dh"/>
    <property type="match status" value="1"/>
</dbReference>
<dbReference type="Proteomes" id="UP001501706">
    <property type="component" value="Unassembled WGS sequence"/>
</dbReference>
<dbReference type="Pfam" id="PF02826">
    <property type="entry name" value="2-Hacid_dh_C"/>
    <property type="match status" value="1"/>
</dbReference>
<dbReference type="InterPro" id="IPR006139">
    <property type="entry name" value="D-isomer_2_OHA_DH_cat_dom"/>
</dbReference>
<feature type="domain" description="D-isomer specific 2-hydroxyacid dehydrogenase NAD-binding" evidence="5">
    <location>
        <begin position="115"/>
        <end position="287"/>
    </location>
</feature>
<dbReference type="CDD" id="cd12156">
    <property type="entry name" value="HPPR"/>
    <property type="match status" value="1"/>
</dbReference>
<keyword evidence="1 3" id="KW-0560">Oxidoreductase</keyword>
<name>A0ABN1C0N3_9BURK</name>
<dbReference type="InterPro" id="IPR036291">
    <property type="entry name" value="NAD(P)-bd_dom_sf"/>
</dbReference>
<dbReference type="SUPFAM" id="SSF52283">
    <property type="entry name" value="Formate/glycerate dehydrogenase catalytic domain-like"/>
    <property type="match status" value="1"/>
</dbReference>
<evidence type="ECO:0000256" key="3">
    <source>
        <dbReference type="RuleBase" id="RU003719"/>
    </source>
</evidence>
<feature type="domain" description="D-isomer specific 2-hydroxyacid dehydrogenase catalytic" evidence="4">
    <location>
        <begin position="34"/>
        <end position="318"/>
    </location>
</feature>
<gene>
    <name evidence="6" type="ORF">GCM10009097_27540</name>
</gene>
<dbReference type="SUPFAM" id="SSF51735">
    <property type="entry name" value="NAD(P)-binding Rossmann-fold domains"/>
    <property type="match status" value="1"/>
</dbReference>
<dbReference type="PANTHER" id="PTHR10996">
    <property type="entry name" value="2-HYDROXYACID DEHYDROGENASE-RELATED"/>
    <property type="match status" value="1"/>
</dbReference>
<dbReference type="InterPro" id="IPR050223">
    <property type="entry name" value="D-isomer_2-hydroxyacid_DH"/>
</dbReference>
<protein>
    <submittedName>
        <fullName evidence="6">2-hydroxyacid dehydrogenase</fullName>
    </submittedName>
</protein>
<dbReference type="EMBL" id="BAAAEN010000009">
    <property type="protein sequence ID" value="GAA0508900.1"/>
    <property type="molecule type" value="Genomic_DNA"/>
</dbReference>
<reference evidence="6 7" key="1">
    <citation type="journal article" date="2019" name="Int. J. Syst. Evol. Microbiol.">
        <title>The Global Catalogue of Microorganisms (GCM) 10K type strain sequencing project: providing services to taxonomists for standard genome sequencing and annotation.</title>
        <authorList>
            <consortium name="The Broad Institute Genomics Platform"/>
            <consortium name="The Broad Institute Genome Sequencing Center for Infectious Disease"/>
            <person name="Wu L."/>
            <person name="Ma J."/>
        </authorList>
    </citation>
    <scope>NUCLEOTIDE SEQUENCE [LARGE SCALE GENOMIC DNA]</scope>
    <source>
        <strain evidence="6 7">JCM 14330</strain>
    </source>
</reference>
<evidence type="ECO:0000256" key="2">
    <source>
        <dbReference type="ARBA" id="ARBA00023027"/>
    </source>
</evidence>
<comment type="similarity">
    <text evidence="3">Belongs to the D-isomer specific 2-hydroxyacid dehydrogenase family.</text>
</comment>